<comment type="caution">
    <text evidence="2">The sequence shown here is derived from an EMBL/GenBank/DDBJ whole genome shotgun (WGS) entry which is preliminary data.</text>
</comment>
<gene>
    <name evidence="2" type="ORF">ACFSUC_04440</name>
</gene>
<organism evidence="2 3">
    <name type="scientific">Marinicrinis sediminis</name>
    <dbReference type="NCBI Taxonomy" id="1652465"/>
    <lineage>
        <taxon>Bacteria</taxon>
        <taxon>Bacillati</taxon>
        <taxon>Bacillota</taxon>
        <taxon>Bacilli</taxon>
        <taxon>Bacillales</taxon>
        <taxon>Paenibacillaceae</taxon>
    </lineage>
</organism>
<dbReference type="RefSeq" id="WP_379928283.1">
    <property type="nucleotide sequence ID" value="NZ_JBHUMM010000007.1"/>
</dbReference>
<proteinExistence type="predicted"/>
<evidence type="ECO:0008006" key="4">
    <source>
        <dbReference type="Google" id="ProtNLM"/>
    </source>
</evidence>
<reference evidence="3" key="1">
    <citation type="journal article" date="2019" name="Int. J. Syst. Evol. Microbiol.">
        <title>The Global Catalogue of Microorganisms (GCM) 10K type strain sequencing project: providing services to taxonomists for standard genome sequencing and annotation.</title>
        <authorList>
            <consortium name="The Broad Institute Genomics Platform"/>
            <consortium name="The Broad Institute Genome Sequencing Center for Infectious Disease"/>
            <person name="Wu L."/>
            <person name="Ma J."/>
        </authorList>
    </citation>
    <scope>NUCLEOTIDE SEQUENCE [LARGE SCALE GENOMIC DNA]</scope>
    <source>
        <strain evidence="3">KCTC 33676</strain>
    </source>
</reference>
<dbReference type="Proteomes" id="UP001597497">
    <property type="component" value="Unassembled WGS sequence"/>
</dbReference>
<evidence type="ECO:0000313" key="2">
    <source>
        <dbReference type="EMBL" id="MFD2670855.1"/>
    </source>
</evidence>
<feature type="region of interest" description="Disordered" evidence="1">
    <location>
        <begin position="60"/>
        <end position="82"/>
    </location>
</feature>
<evidence type="ECO:0000313" key="3">
    <source>
        <dbReference type="Proteomes" id="UP001597497"/>
    </source>
</evidence>
<evidence type="ECO:0000256" key="1">
    <source>
        <dbReference type="SAM" id="MobiDB-lite"/>
    </source>
</evidence>
<dbReference type="EMBL" id="JBHUMM010000007">
    <property type="protein sequence ID" value="MFD2670855.1"/>
    <property type="molecule type" value="Genomic_DNA"/>
</dbReference>
<name>A0ABW5R702_9BACL</name>
<protein>
    <recommendedName>
        <fullName evidence="4">Transposase</fullName>
    </recommendedName>
</protein>
<sequence length="82" mass="9609">MADQHPKQQMNPISHEICEVDGVYRNEWGREEMVKRGEAFPSDPQLGTATWELVSLEPKESLYDQEEPHRHKTRFSVDRGDK</sequence>
<keyword evidence="3" id="KW-1185">Reference proteome</keyword>
<accession>A0ABW5R702</accession>